<evidence type="ECO:0000313" key="2">
    <source>
        <dbReference type="Proteomes" id="UP000198211"/>
    </source>
</evidence>
<keyword evidence="2" id="KW-1185">Reference proteome</keyword>
<reference evidence="2" key="1">
    <citation type="submission" date="2017-03" db="EMBL/GenBank/DDBJ databases">
        <title>Phytopthora megakarya and P. palmivora, two closely related causual agents of cacao black pod achieved similar genome size and gene model numbers by different mechanisms.</title>
        <authorList>
            <person name="Ali S."/>
            <person name="Shao J."/>
            <person name="Larry D.J."/>
            <person name="Kronmiller B."/>
            <person name="Shen D."/>
            <person name="Strem M.D."/>
            <person name="Melnick R.L."/>
            <person name="Guiltinan M.J."/>
            <person name="Tyler B.M."/>
            <person name="Meinhardt L.W."/>
            <person name="Bailey B.A."/>
        </authorList>
    </citation>
    <scope>NUCLEOTIDE SEQUENCE [LARGE SCALE GENOMIC DNA]</scope>
    <source>
        <strain evidence="2">zdho120</strain>
    </source>
</reference>
<dbReference type="AlphaFoldDB" id="A0A225W8D4"/>
<sequence>MIGGPTVKYPRRINVLTCTARDIISISNRLEHFSQSADHIADSSNGFAPALSKIQNFVAYHRKTKMNNSDDMDELEKMIWAKAYTGQEDIARAFSVSIKKRTDEKLLVGEGGTDRNTAIRFFNTEISGFSTE</sequence>
<dbReference type="Proteomes" id="UP000198211">
    <property type="component" value="Unassembled WGS sequence"/>
</dbReference>
<accession>A0A225W8D4</accession>
<gene>
    <name evidence="1" type="ORF">PHMEG_00012589</name>
</gene>
<dbReference type="EMBL" id="NBNE01001442">
    <property type="protein sequence ID" value="OWZ13996.1"/>
    <property type="molecule type" value="Genomic_DNA"/>
</dbReference>
<dbReference type="OrthoDB" id="97124at2759"/>
<name>A0A225W8D4_9STRA</name>
<evidence type="ECO:0000313" key="1">
    <source>
        <dbReference type="EMBL" id="OWZ13996.1"/>
    </source>
</evidence>
<protein>
    <submittedName>
        <fullName evidence="1">Uncharacterized protein</fullName>
    </submittedName>
</protein>
<comment type="caution">
    <text evidence="1">The sequence shown here is derived from an EMBL/GenBank/DDBJ whole genome shotgun (WGS) entry which is preliminary data.</text>
</comment>
<organism evidence="1 2">
    <name type="scientific">Phytophthora megakarya</name>
    <dbReference type="NCBI Taxonomy" id="4795"/>
    <lineage>
        <taxon>Eukaryota</taxon>
        <taxon>Sar</taxon>
        <taxon>Stramenopiles</taxon>
        <taxon>Oomycota</taxon>
        <taxon>Peronosporomycetes</taxon>
        <taxon>Peronosporales</taxon>
        <taxon>Peronosporaceae</taxon>
        <taxon>Phytophthora</taxon>
    </lineage>
</organism>
<proteinExistence type="predicted"/>